<dbReference type="Proteomes" id="UP001612928">
    <property type="component" value="Unassembled WGS sequence"/>
</dbReference>
<evidence type="ECO:0000259" key="2">
    <source>
        <dbReference type="SMART" id="SM00899"/>
    </source>
</evidence>
<dbReference type="InterPro" id="IPR008988">
    <property type="entry name" value="Transcriptional_repressor_C"/>
</dbReference>
<dbReference type="Pfam" id="PF04023">
    <property type="entry name" value="FeoA"/>
    <property type="match status" value="1"/>
</dbReference>
<keyword evidence="1" id="KW-0408">Iron</keyword>
<keyword evidence="4" id="KW-1185">Reference proteome</keyword>
<name>A0ABW8AGE0_9ACTN</name>
<dbReference type="SMART" id="SM00899">
    <property type="entry name" value="FeoA"/>
    <property type="match status" value="1"/>
</dbReference>
<evidence type="ECO:0000313" key="4">
    <source>
        <dbReference type="Proteomes" id="UP001612928"/>
    </source>
</evidence>
<dbReference type="Gene3D" id="2.30.30.90">
    <property type="match status" value="1"/>
</dbReference>
<gene>
    <name evidence="3" type="ORF">ACIBP5_37300</name>
</gene>
<protein>
    <submittedName>
        <fullName evidence="3">Ferrous iron transport protein A</fullName>
    </submittedName>
</protein>
<reference evidence="3 4" key="1">
    <citation type="submission" date="2024-10" db="EMBL/GenBank/DDBJ databases">
        <title>The Natural Products Discovery Center: Release of the First 8490 Sequenced Strains for Exploring Actinobacteria Biosynthetic Diversity.</title>
        <authorList>
            <person name="Kalkreuter E."/>
            <person name="Kautsar S.A."/>
            <person name="Yang D."/>
            <person name="Bader C.D."/>
            <person name="Teijaro C.N."/>
            <person name="Fluegel L."/>
            <person name="Davis C.M."/>
            <person name="Simpson J.R."/>
            <person name="Lauterbach L."/>
            <person name="Steele A.D."/>
            <person name="Gui C."/>
            <person name="Meng S."/>
            <person name="Li G."/>
            <person name="Viehrig K."/>
            <person name="Ye F."/>
            <person name="Su P."/>
            <person name="Kiefer A.F."/>
            <person name="Nichols A."/>
            <person name="Cepeda A.J."/>
            <person name="Yan W."/>
            <person name="Fan B."/>
            <person name="Jiang Y."/>
            <person name="Adhikari A."/>
            <person name="Zheng C.-J."/>
            <person name="Schuster L."/>
            <person name="Cowan T.M."/>
            <person name="Smanski M.J."/>
            <person name="Chevrette M.G."/>
            <person name="De Carvalho L.P.S."/>
            <person name="Shen B."/>
        </authorList>
    </citation>
    <scope>NUCLEOTIDE SEQUENCE [LARGE SCALE GENOMIC DNA]</scope>
    <source>
        <strain evidence="3 4">NPDC049503</strain>
    </source>
</reference>
<dbReference type="RefSeq" id="WP_397026144.1">
    <property type="nucleotide sequence ID" value="NZ_JBITMB010000015.1"/>
</dbReference>
<dbReference type="EMBL" id="JBITMB010000015">
    <property type="protein sequence ID" value="MFI7445658.1"/>
    <property type="molecule type" value="Genomic_DNA"/>
</dbReference>
<sequence>MKSVRHLTPPATVRLKRVAAIPERVRLMELGFLPGADIHVMSRGATGGFLVAVGDSRIAIGDRTAGGLEIVDA</sequence>
<evidence type="ECO:0000313" key="3">
    <source>
        <dbReference type="EMBL" id="MFI7445658.1"/>
    </source>
</evidence>
<evidence type="ECO:0000256" key="1">
    <source>
        <dbReference type="ARBA" id="ARBA00023004"/>
    </source>
</evidence>
<dbReference type="SUPFAM" id="SSF50037">
    <property type="entry name" value="C-terminal domain of transcriptional repressors"/>
    <property type="match status" value="1"/>
</dbReference>
<organism evidence="3 4">
    <name type="scientific">Nonomuraea indica</name>
    <dbReference type="NCBI Taxonomy" id="1581193"/>
    <lineage>
        <taxon>Bacteria</taxon>
        <taxon>Bacillati</taxon>
        <taxon>Actinomycetota</taxon>
        <taxon>Actinomycetes</taxon>
        <taxon>Streptosporangiales</taxon>
        <taxon>Streptosporangiaceae</taxon>
        <taxon>Nonomuraea</taxon>
    </lineage>
</organism>
<comment type="caution">
    <text evidence="3">The sequence shown here is derived from an EMBL/GenBank/DDBJ whole genome shotgun (WGS) entry which is preliminary data.</text>
</comment>
<feature type="domain" description="Ferrous iron transporter FeoA-like" evidence="2">
    <location>
        <begin position="2"/>
        <end position="72"/>
    </location>
</feature>
<proteinExistence type="predicted"/>
<accession>A0ABW8AGE0</accession>
<dbReference type="InterPro" id="IPR007167">
    <property type="entry name" value="Fe-transptr_FeoA-like"/>
</dbReference>
<dbReference type="InterPro" id="IPR038157">
    <property type="entry name" value="FeoA_core_dom"/>
</dbReference>